<proteinExistence type="predicted"/>
<keyword evidence="1" id="KW-0732">Signal</keyword>
<sequence length="152" mass="17343">MAREIAKAVITALLFLAISEGFASPVWNLRTSAPERRYRNIEHGEDLSSPGDAPSTPSLFLELTTASNIPEEIKEDISKLTEIVEEKEKELGHTMTRTELQQVEKELEELPWYKKLGNWFENAYHSTKNAIASAFTDDDARRDQRAFYRNLG</sequence>
<organism evidence="2 3">
    <name type="scientific">Allacma fusca</name>
    <dbReference type="NCBI Taxonomy" id="39272"/>
    <lineage>
        <taxon>Eukaryota</taxon>
        <taxon>Metazoa</taxon>
        <taxon>Ecdysozoa</taxon>
        <taxon>Arthropoda</taxon>
        <taxon>Hexapoda</taxon>
        <taxon>Collembola</taxon>
        <taxon>Symphypleona</taxon>
        <taxon>Sminthuridae</taxon>
        <taxon>Allacma</taxon>
    </lineage>
</organism>
<feature type="signal peptide" evidence="1">
    <location>
        <begin position="1"/>
        <end position="23"/>
    </location>
</feature>
<dbReference type="EMBL" id="CAJVCH010571005">
    <property type="protein sequence ID" value="CAG7836386.1"/>
    <property type="molecule type" value="Genomic_DNA"/>
</dbReference>
<feature type="chain" id="PRO_5035288448" evidence="1">
    <location>
        <begin position="24"/>
        <end position="152"/>
    </location>
</feature>
<name>A0A8J2Q6C9_9HEXA</name>
<evidence type="ECO:0000313" key="3">
    <source>
        <dbReference type="Proteomes" id="UP000708208"/>
    </source>
</evidence>
<reference evidence="2" key="1">
    <citation type="submission" date="2021-06" db="EMBL/GenBank/DDBJ databases">
        <authorList>
            <person name="Hodson N. C."/>
            <person name="Mongue J. A."/>
            <person name="Jaron S. K."/>
        </authorList>
    </citation>
    <scope>NUCLEOTIDE SEQUENCE</scope>
</reference>
<evidence type="ECO:0000256" key="1">
    <source>
        <dbReference type="SAM" id="SignalP"/>
    </source>
</evidence>
<evidence type="ECO:0000313" key="2">
    <source>
        <dbReference type="EMBL" id="CAG7836386.1"/>
    </source>
</evidence>
<comment type="caution">
    <text evidence="2">The sequence shown here is derived from an EMBL/GenBank/DDBJ whole genome shotgun (WGS) entry which is preliminary data.</text>
</comment>
<keyword evidence="3" id="KW-1185">Reference proteome</keyword>
<accession>A0A8J2Q6C9</accession>
<protein>
    <submittedName>
        <fullName evidence="2">Uncharacterized protein</fullName>
    </submittedName>
</protein>
<dbReference type="AlphaFoldDB" id="A0A8J2Q6C9"/>
<gene>
    <name evidence="2" type="ORF">AFUS01_LOCUS45634</name>
</gene>
<dbReference type="Proteomes" id="UP000708208">
    <property type="component" value="Unassembled WGS sequence"/>
</dbReference>